<accession>A0A812J3S9</accession>
<evidence type="ECO:0000256" key="4">
    <source>
        <dbReference type="SAM" id="MobiDB-lite"/>
    </source>
</evidence>
<dbReference type="InterPro" id="IPR042266">
    <property type="entry name" value="PPPDE_sf"/>
</dbReference>
<dbReference type="PROSITE" id="PS51858">
    <property type="entry name" value="PPPDE"/>
    <property type="match status" value="1"/>
</dbReference>
<gene>
    <name evidence="6" type="primary">desi1</name>
    <name evidence="6" type="ORF">SPIL2461_LOCUS1637</name>
</gene>
<dbReference type="Gene3D" id="3.90.1720.30">
    <property type="entry name" value="PPPDE domains"/>
    <property type="match status" value="1"/>
</dbReference>
<keyword evidence="2" id="KW-0645">Protease</keyword>
<dbReference type="AlphaFoldDB" id="A0A812J3S9"/>
<feature type="compositionally biased region" description="Low complexity" evidence="4">
    <location>
        <begin position="59"/>
        <end position="74"/>
    </location>
</feature>
<dbReference type="GO" id="GO:0070646">
    <property type="term" value="P:protein modification by small protein removal"/>
    <property type="evidence" value="ECO:0007669"/>
    <property type="project" value="TreeGrafter"/>
</dbReference>
<comment type="caution">
    <text evidence="6">The sequence shown here is derived from an EMBL/GenBank/DDBJ whole genome shotgun (WGS) entry which is preliminary data.</text>
</comment>
<comment type="similarity">
    <text evidence="1">Belongs to the DeSI family.</text>
</comment>
<evidence type="ECO:0000259" key="5">
    <source>
        <dbReference type="PROSITE" id="PS51858"/>
    </source>
</evidence>
<keyword evidence="7" id="KW-1185">Reference proteome</keyword>
<dbReference type="SUPFAM" id="SSF47473">
    <property type="entry name" value="EF-hand"/>
    <property type="match status" value="1"/>
</dbReference>
<dbReference type="EMBL" id="CAJNIZ010001621">
    <property type="protein sequence ID" value="CAE7195712.1"/>
    <property type="molecule type" value="Genomic_DNA"/>
</dbReference>
<reference evidence="6" key="1">
    <citation type="submission" date="2021-02" db="EMBL/GenBank/DDBJ databases">
        <authorList>
            <person name="Dougan E. K."/>
            <person name="Rhodes N."/>
            <person name="Thang M."/>
            <person name="Chan C."/>
        </authorList>
    </citation>
    <scope>NUCLEOTIDE SEQUENCE</scope>
</reference>
<feature type="domain" description="PPPDE" evidence="5">
    <location>
        <begin position="236"/>
        <end position="364"/>
    </location>
</feature>
<evidence type="ECO:0000313" key="7">
    <source>
        <dbReference type="Proteomes" id="UP000649617"/>
    </source>
</evidence>
<dbReference type="PANTHER" id="PTHR12378">
    <property type="entry name" value="DESUMOYLATING ISOPEPTIDASE"/>
    <property type="match status" value="1"/>
</dbReference>
<dbReference type="SMART" id="SM01179">
    <property type="entry name" value="DUF862"/>
    <property type="match status" value="1"/>
</dbReference>
<dbReference type="OrthoDB" id="21221at2759"/>
<organism evidence="6 7">
    <name type="scientific">Symbiodinium pilosum</name>
    <name type="common">Dinoflagellate</name>
    <dbReference type="NCBI Taxonomy" id="2952"/>
    <lineage>
        <taxon>Eukaryota</taxon>
        <taxon>Sar</taxon>
        <taxon>Alveolata</taxon>
        <taxon>Dinophyceae</taxon>
        <taxon>Suessiales</taxon>
        <taxon>Symbiodiniaceae</taxon>
        <taxon>Symbiodinium</taxon>
    </lineage>
</organism>
<dbReference type="PANTHER" id="PTHR12378:SF7">
    <property type="entry name" value="DESUMOYLATING ISOPEPTIDASE 1"/>
    <property type="match status" value="1"/>
</dbReference>
<protein>
    <submittedName>
        <fullName evidence="6">Desi1 protein</fullName>
    </submittedName>
</protein>
<dbReference type="Proteomes" id="UP000649617">
    <property type="component" value="Unassembled WGS sequence"/>
</dbReference>
<dbReference type="Pfam" id="PF05903">
    <property type="entry name" value="Peptidase_C97"/>
    <property type="match status" value="1"/>
</dbReference>
<proteinExistence type="inferred from homology"/>
<name>A0A812J3S9_SYMPI</name>
<keyword evidence="3" id="KW-0378">Hydrolase</keyword>
<evidence type="ECO:0000256" key="1">
    <source>
        <dbReference type="ARBA" id="ARBA00008140"/>
    </source>
</evidence>
<evidence type="ECO:0000313" key="6">
    <source>
        <dbReference type="EMBL" id="CAE7195712.1"/>
    </source>
</evidence>
<evidence type="ECO:0000256" key="2">
    <source>
        <dbReference type="ARBA" id="ARBA00022670"/>
    </source>
</evidence>
<evidence type="ECO:0000256" key="3">
    <source>
        <dbReference type="ARBA" id="ARBA00022801"/>
    </source>
</evidence>
<dbReference type="InterPro" id="IPR008580">
    <property type="entry name" value="PPPDE_dom"/>
</dbReference>
<feature type="region of interest" description="Disordered" evidence="4">
    <location>
        <begin position="1"/>
        <end position="80"/>
    </location>
</feature>
<sequence>MSALLDVSEGGFDTSVVPEPVSPARSHWSLRSHRTATLLPPSPSAVSPASGKSRGWRTPESSAPSSPMRSRGPSPISPPGQASILCLLRSHFLDNVDADGSGHFTKEELFDHIKELLERTSTLGSEDLELLGEQRKCRFSEMDLGTGAGQQGLGMDEWVHFMLLRDRLAPSKLQKLQQLQVHRDGLLRLEKWPAAFEAVGMSQPPDEILEDREEDGSPWALGYYEFLAHALGLKASVVELVLYDLSQGVAQWIPGSLLGGHKLDGVWHSGLRVFGKEFWFGGVILESKYEDVPFGVPKQVIRLGTTLRTYEDMVEFLKEDIYVDYNPRSYDVLRRNCNHFANELAQFLLHGKQLPDEVGLFSKQ</sequence>
<dbReference type="GO" id="GO:0006508">
    <property type="term" value="P:proteolysis"/>
    <property type="evidence" value="ECO:0007669"/>
    <property type="project" value="UniProtKB-KW"/>
</dbReference>
<dbReference type="GO" id="GO:0008233">
    <property type="term" value="F:peptidase activity"/>
    <property type="evidence" value="ECO:0007669"/>
    <property type="project" value="UniProtKB-KW"/>
</dbReference>
<dbReference type="InterPro" id="IPR011992">
    <property type="entry name" value="EF-hand-dom_pair"/>
</dbReference>